<name>A0A7W8VFE9_9ACTN</name>
<keyword evidence="2" id="KW-0472">Membrane</keyword>
<feature type="transmembrane region" description="Helical" evidence="2">
    <location>
        <begin position="134"/>
        <end position="156"/>
    </location>
</feature>
<gene>
    <name evidence="3" type="ORF">HDA36_003983</name>
</gene>
<feature type="transmembrane region" description="Helical" evidence="2">
    <location>
        <begin position="186"/>
        <end position="208"/>
    </location>
</feature>
<evidence type="ECO:0000256" key="1">
    <source>
        <dbReference type="SAM" id="MobiDB-lite"/>
    </source>
</evidence>
<dbReference type="Proteomes" id="UP000572635">
    <property type="component" value="Unassembled WGS sequence"/>
</dbReference>
<feature type="transmembrane region" description="Helical" evidence="2">
    <location>
        <begin position="68"/>
        <end position="85"/>
    </location>
</feature>
<feature type="transmembrane region" description="Helical" evidence="2">
    <location>
        <begin position="312"/>
        <end position="336"/>
    </location>
</feature>
<protein>
    <submittedName>
        <fullName evidence="3">Uncharacterized protein</fullName>
    </submittedName>
</protein>
<comment type="caution">
    <text evidence="3">The sequence shown here is derived from an EMBL/GenBank/DDBJ whole genome shotgun (WGS) entry which is preliminary data.</text>
</comment>
<evidence type="ECO:0000256" key="2">
    <source>
        <dbReference type="SAM" id="Phobius"/>
    </source>
</evidence>
<feature type="region of interest" description="Disordered" evidence="1">
    <location>
        <begin position="1"/>
        <end position="20"/>
    </location>
</feature>
<keyword evidence="4" id="KW-1185">Reference proteome</keyword>
<feature type="transmembrane region" description="Helical" evidence="2">
    <location>
        <begin position="228"/>
        <end position="249"/>
    </location>
</feature>
<dbReference type="AlphaFoldDB" id="A0A7W8VFE9"/>
<keyword evidence="2" id="KW-1133">Transmembrane helix</keyword>
<sequence>MTQGEAVAEQRAAPGAERRAGAPRRASGAALAVLVWAVGYGGLRLYWALTGRPWMPPMGDDLGPFSDWPAVLLCAAAAAVAGVLLPPVRLADGVRWAAVAAGAAAALGLAFASFMLLLDVVGLLLSWADLGIRFQLGAMLSRAGCAAGAVLLAAVVSAEYRRLRAACASCGRTAASRPAPERAPGWARFAAGAVIVACAARIAAQVAADPAALTGGGAGPLAGGVGVYAFEALFLLAGTFLPLALVSGWGRVWPRWVPPLAGRRVPRPLVLIPGGFAAIGMSCYFLLGLGQMLLDPGGLEASGEAMGGYEPWFFWVSVPAYVVWGFGLLAGVVSYYHTARPACRSCGRG</sequence>
<evidence type="ECO:0000313" key="3">
    <source>
        <dbReference type="EMBL" id="MBB5433899.1"/>
    </source>
</evidence>
<feature type="transmembrane region" description="Helical" evidence="2">
    <location>
        <begin position="28"/>
        <end position="48"/>
    </location>
</feature>
<accession>A0A7W8VFE9</accession>
<evidence type="ECO:0000313" key="4">
    <source>
        <dbReference type="Proteomes" id="UP000572635"/>
    </source>
</evidence>
<keyword evidence="2" id="KW-0812">Transmembrane</keyword>
<reference evidence="3 4" key="1">
    <citation type="submission" date="2020-08" db="EMBL/GenBank/DDBJ databases">
        <title>Sequencing the genomes of 1000 actinobacteria strains.</title>
        <authorList>
            <person name="Klenk H.-P."/>
        </authorList>
    </citation>
    <scope>NUCLEOTIDE SEQUENCE [LARGE SCALE GENOMIC DNA]</scope>
    <source>
        <strain evidence="3 4">DSM 44551</strain>
    </source>
</reference>
<organism evidence="3 4">
    <name type="scientific">Nocardiopsis composta</name>
    <dbReference type="NCBI Taxonomy" id="157465"/>
    <lineage>
        <taxon>Bacteria</taxon>
        <taxon>Bacillati</taxon>
        <taxon>Actinomycetota</taxon>
        <taxon>Actinomycetes</taxon>
        <taxon>Streptosporangiales</taxon>
        <taxon>Nocardiopsidaceae</taxon>
        <taxon>Nocardiopsis</taxon>
    </lineage>
</organism>
<feature type="transmembrane region" description="Helical" evidence="2">
    <location>
        <begin position="269"/>
        <end position="292"/>
    </location>
</feature>
<feature type="transmembrane region" description="Helical" evidence="2">
    <location>
        <begin position="97"/>
        <end position="128"/>
    </location>
</feature>
<dbReference type="EMBL" id="JACHDB010000001">
    <property type="protein sequence ID" value="MBB5433899.1"/>
    <property type="molecule type" value="Genomic_DNA"/>
</dbReference>
<dbReference type="RefSeq" id="WP_184394055.1">
    <property type="nucleotide sequence ID" value="NZ_JACHDB010000001.1"/>
</dbReference>
<proteinExistence type="predicted"/>